<accession>A0A6J8CEN6</accession>
<comment type="catalytic activity">
    <reaction evidence="20">
        <text>(15S)-hydroxy-(5Z,8Z,11Z,13E)-eicosatetraenoate + NAD(+) = 15-oxo-(5Z,8Z,11Z,13E)-eicosatetraenoate + NADH + H(+)</text>
        <dbReference type="Rhea" id="RHEA:23260"/>
        <dbReference type="ChEBI" id="CHEBI:15378"/>
        <dbReference type="ChEBI" id="CHEBI:57409"/>
        <dbReference type="ChEBI" id="CHEBI:57410"/>
        <dbReference type="ChEBI" id="CHEBI:57540"/>
        <dbReference type="ChEBI" id="CHEBI:57945"/>
        <dbReference type="EC" id="1.1.1.232"/>
    </reaction>
    <physiologicalReaction direction="left-to-right" evidence="20">
        <dbReference type="Rhea" id="RHEA:23261"/>
    </physiologicalReaction>
</comment>
<dbReference type="Proteomes" id="UP000507470">
    <property type="component" value="Unassembled WGS sequence"/>
</dbReference>
<evidence type="ECO:0000256" key="2">
    <source>
        <dbReference type="ARBA" id="ARBA00023002"/>
    </source>
</evidence>
<evidence type="ECO:0000256" key="10">
    <source>
        <dbReference type="ARBA" id="ARBA00047672"/>
    </source>
</evidence>
<evidence type="ECO:0000256" key="18">
    <source>
        <dbReference type="ARBA" id="ARBA00048739"/>
    </source>
</evidence>
<comment type="catalytic activity">
    <reaction evidence="13">
        <text>(11R)-hydroxy-(5Z,8Z,12E,14Z)-eicosatetraenoate + NAD(+) = 11-oxo-(5Z,8Z,12E,14Z)-eicosatetraenoate + NADH + H(+)</text>
        <dbReference type="Rhea" id="RHEA:48640"/>
        <dbReference type="ChEBI" id="CHEBI:15378"/>
        <dbReference type="ChEBI" id="CHEBI:57540"/>
        <dbReference type="ChEBI" id="CHEBI:57945"/>
        <dbReference type="ChEBI" id="CHEBI:78836"/>
        <dbReference type="ChEBI" id="CHEBI:90697"/>
    </reaction>
    <physiologicalReaction direction="left-to-right" evidence="13">
        <dbReference type="Rhea" id="RHEA:48641"/>
    </physiologicalReaction>
</comment>
<dbReference type="EC" id="1.1.1.141" evidence="3"/>
<comment type="function">
    <text evidence="8">Catalyzes the NAD-dependent dehydrogenation (oxidation) of a broad array of hydroxylated polyunsaturated fatty acids (mainly eicosanoids and docosanoids, including prostaglandins, lipoxins and resolvins), yielding their corresponding keto (oxo) metabolites. Decreases the levels of the pro-proliferative prostaglandins such as prostaglandin E2 (whose activity is increased in cancer because of an increase in the expression of cyclooxygenase 2) and generates oxo-fatty acid products that can profoundly influence cell function by abrogating pro-inflammatory cytokine expression. Converts resolvins E1, D1 and D2 to their oxo products, which represents a mode of resolvin inactivation. Resolvin E1 plays important roles during the resolution phase of acute inflammation, while resolvins D1 and D2 have a unique role in obesity-induced adipose inflammation.</text>
</comment>
<keyword evidence="2 22" id="KW-0560">Oxidoreductase</keyword>
<evidence type="ECO:0000256" key="6">
    <source>
        <dbReference type="ARBA" id="ARBA00041812"/>
    </source>
</evidence>
<evidence type="ECO:0000256" key="13">
    <source>
        <dbReference type="ARBA" id="ARBA00048144"/>
    </source>
</evidence>
<evidence type="ECO:0000256" key="17">
    <source>
        <dbReference type="ARBA" id="ARBA00048611"/>
    </source>
</evidence>
<evidence type="ECO:0000256" key="1">
    <source>
        <dbReference type="ARBA" id="ARBA00006484"/>
    </source>
</evidence>
<protein>
    <recommendedName>
        <fullName evidence="5">15-hydroxyprostaglandin dehydrogenase [NAD(+)]</fullName>
        <ecNumber evidence="3">1.1.1.141</ecNumber>
        <ecNumber evidence="4">1.1.1.232</ecNumber>
    </recommendedName>
    <alternativeName>
        <fullName evidence="7">Eicosanoid/docosanoid dehydrogenase [NAD(+)]</fullName>
    </alternativeName>
    <alternativeName>
        <fullName evidence="6">Prostaglandin dehydrogenase 1</fullName>
    </alternativeName>
</protein>
<dbReference type="GO" id="GO:0005737">
    <property type="term" value="C:cytoplasm"/>
    <property type="evidence" value="ECO:0007669"/>
    <property type="project" value="TreeGrafter"/>
</dbReference>
<proteinExistence type="inferred from homology"/>
<dbReference type="Gene3D" id="3.40.50.720">
    <property type="entry name" value="NAD(P)-binding Rossmann-like Domain"/>
    <property type="match status" value="1"/>
</dbReference>
<evidence type="ECO:0000256" key="8">
    <source>
        <dbReference type="ARBA" id="ARBA00045705"/>
    </source>
</evidence>
<comment type="catalytic activity">
    <reaction evidence="21">
        <text>resolvin E1 + NAD(+) = 18-oxo-resolvin E1 + NADH + H(+)</text>
        <dbReference type="Rhea" id="RHEA:49244"/>
        <dbReference type="ChEBI" id="CHEBI:15378"/>
        <dbReference type="ChEBI" id="CHEBI:57540"/>
        <dbReference type="ChEBI" id="CHEBI:57945"/>
        <dbReference type="ChEBI" id="CHEBI:91000"/>
        <dbReference type="ChEBI" id="CHEBI:91001"/>
    </reaction>
    <physiologicalReaction direction="left-to-right" evidence="21">
        <dbReference type="Rhea" id="RHEA:49245"/>
    </physiologicalReaction>
</comment>
<comment type="catalytic activity">
    <reaction evidence="9">
        <text>prostaglandin E1 + NAD(+) = 15-oxoprostaglandin E1 + NADH + H(+)</text>
        <dbReference type="Rhea" id="RHEA:16477"/>
        <dbReference type="ChEBI" id="CHEBI:15378"/>
        <dbReference type="ChEBI" id="CHEBI:57397"/>
        <dbReference type="ChEBI" id="CHEBI:57401"/>
        <dbReference type="ChEBI" id="CHEBI:57540"/>
        <dbReference type="ChEBI" id="CHEBI:57945"/>
    </reaction>
    <physiologicalReaction direction="left-to-right" evidence="9">
        <dbReference type="Rhea" id="RHEA:16478"/>
    </physiologicalReaction>
</comment>
<dbReference type="Pfam" id="PF00106">
    <property type="entry name" value="adh_short"/>
    <property type="match status" value="1"/>
</dbReference>
<dbReference type="GO" id="GO:0047034">
    <property type="term" value="F:15-hydroxyicosatetraenoate dehydrogenase activity"/>
    <property type="evidence" value="ECO:0007669"/>
    <property type="project" value="UniProtKB-EC"/>
</dbReference>
<dbReference type="InterPro" id="IPR002347">
    <property type="entry name" value="SDR_fam"/>
</dbReference>
<comment type="similarity">
    <text evidence="1">Belongs to the short-chain dehydrogenases/reductases (SDR) family.</text>
</comment>
<evidence type="ECO:0000313" key="23">
    <source>
        <dbReference type="Proteomes" id="UP000507470"/>
    </source>
</evidence>
<keyword evidence="23" id="KW-1185">Reference proteome</keyword>
<comment type="catalytic activity">
    <reaction evidence="16">
        <text>lipoxin A4 + NAD(+) = 15-oxo-(5S,6R)-dihydroxy-(7E,9E,11Z,13E)-eicosatetraenoate + NADH + H(+)</text>
        <dbReference type="Rhea" id="RHEA:41572"/>
        <dbReference type="ChEBI" id="CHEBI:15378"/>
        <dbReference type="ChEBI" id="CHEBI:57540"/>
        <dbReference type="ChEBI" id="CHEBI:57945"/>
        <dbReference type="ChEBI" id="CHEBI:67026"/>
        <dbReference type="ChEBI" id="CHEBI:78311"/>
    </reaction>
    <physiologicalReaction direction="left-to-right" evidence="16">
        <dbReference type="Rhea" id="RHEA:41573"/>
    </physiologicalReaction>
</comment>
<dbReference type="PANTHER" id="PTHR44229">
    <property type="entry name" value="15-HYDROXYPROSTAGLANDIN DEHYDROGENASE [NAD(+)]"/>
    <property type="match status" value="1"/>
</dbReference>
<evidence type="ECO:0000313" key="22">
    <source>
        <dbReference type="EMBL" id="CAC5394635.1"/>
    </source>
</evidence>
<evidence type="ECO:0000256" key="9">
    <source>
        <dbReference type="ARBA" id="ARBA00047325"/>
    </source>
</evidence>
<evidence type="ECO:0000256" key="7">
    <source>
        <dbReference type="ARBA" id="ARBA00042026"/>
    </source>
</evidence>
<evidence type="ECO:0000256" key="15">
    <source>
        <dbReference type="ARBA" id="ARBA00048393"/>
    </source>
</evidence>
<comment type="catalytic activity">
    <reaction evidence="18">
        <text>prostaglandin E2 + NAD(+) = 15-oxoprostaglandin E2 + NADH + H(+)</text>
        <dbReference type="Rhea" id="RHEA:11876"/>
        <dbReference type="ChEBI" id="CHEBI:15378"/>
        <dbReference type="ChEBI" id="CHEBI:57400"/>
        <dbReference type="ChEBI" id="CHEBI:57540"/>
        <dbReference type="ChEBI" id="CHEBI:57945"/>
        <dbReference type="ChEBI" id="CHEBI:606564"/>
        <dbReference type="EC" id="1.1.1.141"/>
    </reaction>
    <physiologicalReaction direction="left-to-right" evidence="18">
        <dbReference type="Rhea" id="RHEA:11877"/>
    </physiologicalReaction>
</comment>
<evidence type="ECO:0000256" key="5">
    <source>
        <dbReference type="ARBA" id="ARBA00040276"/>
    </source>
</evidence>
<dbReference type="OrthoDB" id="37659at2759"/>
<comment type="catalytic activity">
    <reaction evidence="11">
        <text>14-hydroxy-(4Z,7Z,10Z,12E,16Z,19Z)-docosahexaenoate + NAD(+) = 14-oxo-(4Z,7Z,10Z,12E,16Z,19Z)-docosahexaenoate + NADH + H(+)</text>
        <dbReference type="Rhea" id="RHEA:48952"/>
        <dbReference type="ChEBI" id="CHEBI:15378"/>
        <dbReference type="ChEBI" id="CHEBI:57540"/>
        <dbReference type="ChEBI" id="CHEBI:57945"/>
        <dbReference type="ChEBI" id="CHEBI:90866"/>
        <dbReference type="ChEBI" id="CHEBI:90867"/>
    </reaction>
    <physiologicalReaction direction="left-to-right" evidence="11">
        <dbReference type="Rhea" id="RHEA:48953"/>
    </physiologicalReaction>
</comment>
<evidence type="ECO:0000256" key="14">
    <source>
        <dbReference type="ARBA" id="ARBA00048170"/>
    </source>
</evidence>
<dbReference type="SUPFAM" id="SSF51735">
    <property type="entry name" value="NAD(P)-binding Rossmann-fold domains"/>
    <property type="match status" value="1"/>
</dbReference>
<dbReference type="EC" id="1.1.1.232" evidence="4"/>
<evidence type="ECO:0000256" key="20">
    <source>
        <dbReference type="ARBA" id="ARBA00049151"/>
    </source>
</evidence>
<dbReference type="AlphaFoldDB" id="A0A6J8CEN6"/>
<dbReference type="GO" id="GO:0016404">
    <property type="term" value="F:15-hydroxyprostaglandin dehydrogenase (NAD+) activity"/>
    <property type="evidence" value="ECO:0007669"/>
    <property type="project" value="UniProtKB-EC"/>
</dbReference>
<evidence type="ECO:0000256" key="3">
    <source>
        <dbReference type="ARBA" id="ARBA00038968"/>
    </source>
</evidence>
<dbReference type="PRINTS" id="PR00081">
    <property type="entry name" value="GDHRDH"/>
</dbReference>
<comment type="catalytic activity">
    <reaction evidence="14">
        <text>resolvin D1 + NAD(+) = 17-oxoresolvin D1 + NADH + H(+)</text>
        <dbReference type="Rhea" id="RHEA:50128"/>
        <dbReference type="ChEBI" id="CHEBI:15378"/>
        <dbReference type="ChEBI" id="CHEBI:57540"/>
        <dbReference type="ChEBI" id="CHEBI:57945"/>
        <dbReference type="ChEBI" id="CHEBI:132079"/>
        <dbReference type="ChEBI" id="CHEBI:132081"/>
    </reaction>
    <physiologicalReaction direction="left-to-right" evidence="14">
        <dbReference type="Rhea" id="RHEA:50129"/>
    </physiologicalReaction>
</comment>
<dbReference type="EMBL" id="CACVKT020005342">
    <property type="protein sequence ID" value="CAC5394635.1"/>
    <property type="molecule type" value="Genomic_DNA"/>
</dbReference>
<comment type="catalytic activity">
    <reaction evidence="10">
        <text>resolvin D1 + NAD(+) = 8-oxoresolvin D1 + NADH + H(+)</text>
        <dbReference type="Rhea" id="RHEA:50124"/>
        <dbReference type="ChEBI" id="CHEBI:15378"/>
        <dbReference type="ChEBI" id="CHEBI:57540"/>
        <dbReference type="ChEBI" id="CHEBI:57945"/>
        <dbReference type="ChEBI" id="CHEBI:132079"/>
        <dbReference type="ChEBI" id="CHEBI:132080"/>
    </reaction>
    <physiologicalReaction direction="left-to-right" evidence="10">
        <dbReference type="Rhea" id="RHEA:50125"/>
    </physiologicalReaction>
</comment>
<sequence>MASVIEVAIVTGAAQGIGKSIATSLLKQGYKIFIFDLDSNLGPATEKDLCQKFGETKATFIKCDVTDKEQFIGAFNEVVKTCGHISVMVNNAGIADEYNFEKCIAVNLIGVIQGCNLAMDHMRKDKGGKGGTIVNVASMAGIDAHFILPTYSWAKNPKCEEYGLTFLCLCPGFVDTEMVRTGGPHTLDPQIYEVAKSSGLLKLETIEDAFLKLMNDKQNGSVLEVSSFRIEYLKQTSVMQVNSKQ</sequence>
<evidence type="ECO:0000256" key="21">
    <source>
        <dbReference type="ARBA" id="ARBA00049188"/>
    </source>
</evidence>
<comment type="catalytic activity">
    <reaction evidence="12">
        <text>15-oxo-(5S,6R)-dihydroxy-(7E,9E,11Z)-eicosatrienoate + NADH + H(+) = (5S,6R,15S)-trihydroxy-(7E,9E,11Z)-eicosatrienoate + NAD(+)</text>
        <dbReference type="Rhea" id="RHEA:41596"/>
        <dbReference type="ChEBI" id="CHEBI:15378"/>
        <dbReference type="ChEBI" id="CHEBI:57540"/>
        <dbReference type="ChEBI" id="CHEBI:57945"/>
        <dbReference type="ChEBI" id="CHEBI:78325"/>
        <dbReference type="ChEBI" id="CHEBI:78329"/>
    </reaction>
    <physiologicalReaction direction="left-to-right" evidence="12">
        <dbReference type="Rhea" id="RHEA:41597"/>
    </physiologicalReaction>
</comment>
<evidence type="ECO:0000256" key="4">
    <source>
        <dbReference type="ARBA" id="ARBA00039060"/>
    </source>
</evidence>
<gene>
    <name evidence="22" type="ORF">MCOR_29366</name>
</gene>
<organism evidence="22 23">
    <name type="scientific">Mytilus coruscus</name>
    <name type="common">Sea mussel</name>
    <dbReference type="NCBI Taxonomy" id="42192"/>
    <lineage>
        <taxon>Eukaryota</taxon>
        <taxon>Metazoa</taxon>
        <taxon>Spiralia</taxon>
        <taxon>Lophotrochozoa</taxon>
        <taxon>Mollusca</taxon>
        <taxon>Bivalvia</taxon>
        <taxon>Autobranchia</taxon>
        <taxon>Pteriomorphia</taxon>
        <taxon>Mytilida</taxon>
        <taxon>Mytiloidea</taxon>
        <taxon>Mytilidae</taxon>
        <taxon>Mytilinae</taxon>
        <taxon>Mytilus</taxon>
    </lineage>
</organism>
<evidence type="ECO:0000256" key="12">
    <source>
        <dbReference type="ARBA" id="ARBA00048140"/>
    </source>
</evidence>
<name>A0A6J8CEN6_MYTCO</name>
<reference evidence="22 23" key="1">
    <citation type="submission" date="2020-06" db="EMBL/GenBank/DDBJ databases">
        <authorList>
            <person name="Li R."/>
            <person name="Bekaert M."/>
        </authorList>
    </citation>
    <scope>NUCLEOTIDE SEQUENCE [LARGE SCALE GENOMIC DNA]</scope>
    <source>
        <strain evidence="23">wild</strain>
    </source>
</reference>
<comment type="catalytic activity">
    <reaction evidence="17">
        <text>prostaglandin A1 + NAD(+) = 15-oxo-prostaglandin A1 + NADH + H(+)</text>
        <dbReference type="Rhea" id="RHEA:41263"/>
        <dbReference type="ChEBI" id="CHEBI:15378"/>
        <dbReference type="ChEBI" id="CHEBI:57398"/>
        <dbReference type="ChEBI" id="CHEBI:57540"/>
        <dbReference type="ChEBI" id="CHEBI:57945"/>
        <dbReference type="ChEBI" id="CHEBI:85072"/>
    </reaction>
    <physiologicalReaction direction="left-to-right" evidence="17">
        <dbReference type="Rhea" id="RHEA:41264"/>
    </physiologicalReaction>
</comment>
<dbReference type="InterPro" id="IPR036291">
    <property type="entry name" value="NAD(P)-bd_dom_sf"/>
</dbReference>
<evidence type="ECO:0000256" key="19">
    <source>
        <dbReference type="ARBA" id="ARBA00048921"/>
    </source>
</evidence>
<evidence type="ECO:0000256" key="11">
    <source>
        <dbReference type="ARBA" id="ARBA00048008"/>
    </source>
</evidence>
<comment type="catalytic activity">
    <reaction evidence="19">
        <text>resolvin D2 + NAD(+) = 16-oxoresolvin D2 + NADH + H(+)</text>
        <dbReference type="Rhea" id="RHEA:53588"/>
        <dbReference type="ChEBI" id="CHEBI:15378"/>
        <dbReference type="ChEBI" id="CHEBI:57540"/>
        <dbReference type="ChEBI" id="CHEBI:57945"/>
        <dbReference type="ChEBI" id="CHEBI:133367"/>
        <dbReference type="ChEBI" id="CHEBI:137498"/>
    </reaction>
    <physiologicalReaction direction="left-to-right" evidence="19">
        <dbReference type="Rhea" id="RHEA:53589"/>
    </physiologicalReaction>
</comment>
<evidence type="ECO:0000256" key="16">
    <source>
        <dbReference type="ARBA" id="ARBA00048535"/>
    </source>
</evidence>
<comment type="catalytic activity">
    <reaction evidence="15">
        <text>resolvin D2 + NAD(+) = 7-oxoresolvin D2 + NADH + H(+)</text>
        <dbReference type="Rhea" id="RHEA:53584"/>
        <dbReference type="ChEBI" id="CHEBI:15378"/>
        <dbReference type="ChEBI" id="CHEBI:57540"/>
        <dbReference type="ChEBI" id="CHEBI:57945"/>
        <dbReference type="ChEBI" id="CHEBI:133367"/>
        <dbReference type="ChEBI" id="CHEBI:137497"/>
    </reaction>
    <physiologicalReaction direction="left-to-right" evidence="15">
        <dbReference type="Rhea" id="RHEA:53585"/>
    </physiologicalReaction>
</comment>
<dbReference type="PANTHER" id="PTHR44229:SF4">
    <property type="entry name" value="15-HYDROXYPROSTAGLANDIN DEHYDROGENASE [NAD(+)]"/>
    <property type="match status" value="1"/>
</dbReference>